<feature type="chain" id="PRO_5045292613" description="Lipoprotein" evidence="1">
    <location>
        <begin position="25"/>
        <end position="225"/>
    </location>
</feature>
<keyword evidence="1" id="KW-0732">Signal</keyword>
<evidence type="ECO:0008006" key="4">
    <source>
        <dbReference type="Google" id="ProtNLM"/>
    </source>
</evidence>
<evidence type="ECO:0000313" key="3">
    <source>
        <dbReference type="Proteomes" id="UP001282474"/>
    </source>
</evidence>
<dbReference type="Proteomes" id="UP001282474">
    <property type="component" value="Unassembled WGS sequence"/>
</dbReference>
<organism evidence="2 3">
    <name type="scientific">Streptomyces caniscabiei</name>
    <dbReference type="NCBI Taxonomy" id="2746961"/>
    <lineage>
        <taxon>Bacteria</taxon>
        <taxon>Bacillati</taxon>
        <taxon>Actinomycetota</taxon>
        <taxon>Actinomycetes</taxon>
        <taxon>Kitasatosporales</taxon>
        <taxon>Streptomycetaceae</taxon>
        <taxon>Streptomyces</taxon>
    </lineage>
</organism>
<accession>A0ABU4N5G1</accession>
<comment type="caution">
    <text evidence="2">The sequence shown here is derived from an EMBL/GenBank/DDBJ whole genome shotgun (WGS) entry which is preliminary data.</text>
</comment>
<keyword evidence="3" id="KW-1185">Reference proteome</keyword>
<feature type="signal peptide" evidence="1">
    <location>
        <begin position="1"/>
        <end position="24"/>
    </location>
</feature>
<proteinExistence type="predicted"/>
<evidence type="ECO:0000313" key="2">
    <source>
        <dbReference type="EMBL" id="MDX3043798.1"/>
    </source>
</evidence>
<evidence type="ECO:0000256" key="1">
    <source>
        <dbReference type="SAM" id="SignalP"/>
    </source>
</evidence>
<dbReference type="EMBL" id="JARAWJ010000060">
    <property type="protein sequence ID" value="MDX3043798.1"/>
    <property type="molecule type" value="Genomic_DNA"/>
</dbReference>
<protein>
    <recommendedName>
        <fullName evidence="4">Lipoprotein</fullName>
    </recommendedName>
</protein>
<sequence length="225" mass="23765">MISRRSVRGTLLSAAVAGSLFVGATGCGGDGDEDGVPDDYKVVAGTQLCGGDAISADAAKALKVITGSSRFEASAERYTIGQAATDLVEAFAPTTTEDACRVYTPRDMPDFELRITWRLDDSAPTDDPAASKFTVLKMGEETLAAVDQAYIYFACQSDKLFSPTAATHIVIGVEHRDPFHEPEGDTKALKDAYATVAHSVSLAMAKELRCKNNGGLPTKPVLDPA</sequence>
<dbReference type="PROSITE" id="PS51257">
    <property type="entry name" value="PROKAR_LIPOPROTEIN"/>
    <property type="match status" value="1"/>
</dbReference>
<reference evidence="2 3" key="1">
    <citation type="journal article" date="2023" name="Microb. Genom.">
        <title>Mesoterricola silvestris gen. nov., sp. nov., Mesoterricola sediminis sp. nov., Geothrix oryzae sp. nov., Geothrix edaphica sp. nov., Geothrix rubra sp. nov., and Geothrix limicola sp. nov., six novel members of Acidobacteriota isolated from soils.</title>
        <authorList>
            <person name="Weisberg A.J."/>
            <person name="Pearce E."/>
            <person name="Kramer C.G."/>
            <person name="Chang J.H."/>
            <person name="Clarke C.R."/>
        </authorList>
    </citation>
    <scope>NUCLEOTIDE SEQUENCE [LARGE SCALE GENOMIC DNA]</scope>
    <source>
        <strain evidence="2 3">NE20-4-1</strain>
    </source>
</reference>
<dbReference type="RefSeq" id="WP_177261915.1">
    <property type="nucleotide sequence ID" value="NZ_JABXWF010000050.1"/>
</dbReference>
<name>A0ABU4N5G1_9ACTN</name>
<gene>
    <name evidence="2" type="ORF">PV383_42570</name>
</gene>